<evidence type="ECO:0000256" key="2">
    <source>
        <dbReference type="SAM" id="SignalP"/>
    </source>
</evidence>
<dbReference type="VEuPathDB" id="FungiDB:I7I51_03384"/>
<dbReference type="EMBL" id="CP069111">
    <property type="protein sequence ID" value="QSS61212.1"/>
    <property type="molecule type" value="Genomic_DNA"/>
</dbReference>
<name>A0A8A1M9P6_AJECA</name>
<sequence length="145" mass="15819">MGWRLWFGILAIASFPKGKSLTSLEPGGGCKRLWRGDIISHPLVGLFKTLLPVVHQPFVEGGGAAMLTRPRQWNFLGVFLGPVVVVGSWLTYGYMANRWIQSKRVSHKGPSSWILVFILVAEGGAGALVCFAGGVEWSSRAHEDL</sequence>
<protein>
    <recommendedName>
        <fullName evidence="5">Integral membrane protein</fullName>
    </recommendedName>
</protein>
<evidence type="ECO:0000256" key="1">
    <source>
        <dbReference type="SAM" id="Phobius"/>
    </source>
</evidence>
<reference evidence="3" key="1">
    <citation type="submission" date="2021-01" db="EMBL/GenBank/DDBJ databases">
        <title>Chromosome-level genome assembly of a human fungal pathogen reveals clustering of transcriptionally co-regulated genes.</title>
        <authorList>
            <person name="Voorhies M."/>
            <person name="Cohen S."/>
            <person name="Shea T.P."/>
            <person name="Petrus S."/>
            <person name="Munoz J.F."/>
            <person name="Poplawski S."/>
            <person name="Goldman W.E."/>
            <person name="Michael T."/>
            <person name="Cuomo C.A."/>
            <person name="Sil A."/>
            <person name="Beyhan S."/>
        </authorList>
    </citation>
    <scope>NUCLEOTIDE SEQUENCE</scope>
    <source>
        <strain evidence="3">WU24</strain>
    </source>
</reference>
<feature type="transmembrane region" description="Helical" evidence="1">
    <location>
        <begin position="113"/>
        <end position="135"/>
    </location>
</feature>
<dbReference type="Proteomes" id="UP000663671">
    <property type="component" value="Chromosome 5"/>
</dbReference>
<proteinExistence type="predicted"/>
<dbReference type="OrthoDB" id="10626684at2759"/>
<keyword evidence="1" id="KW-0472">Membrane</keyword>
<keyword evidence="1" id="KW-1133">Transmembrane helix</keyword>
<keyword evidence="1" id="KW-0812">Transmembrane</keyword>
<evidence type="ECO:0008006" key="5">
    <source>
        <dbReference type="Google" id="ProtNLM"/>
    </source>
</evidence>
<feature type="signal peptide" evidence="2">
    <location>
        <begin position="1"/>
        <end position="20"/>
    </location>
</feature>
<keyword evidence="2" id="KW-0732">Signal</keyword>
<organism evidence="3 4">
    <name type="scientific">Ajellomyces capsulatus</name>
    <name type="common">Darling's disease fungus</name>
    <name type="synonym">Histoplasma capsulatum</name>
    <dbReference type="NCBI Taxonomy" id="5037"/>
    <lineage>
        <taxon>Eukaryota</taxon>
        <taxon>Fungi</taxon>
        <taxon>Dikarya</taxon>
        <taxon>Ascomycota</taxon>
        <taxon>Pezizomycotina</taxon>
        <taxon>Eurotiomycetes</taxon>
        <taxon>Eurotiomycetidae</taxon>
        <taxon>Onygenales</taxon>
        <taxon>Ajellomycetaceae</taxon>
        <taxon>Histoplasma</taxon>
    </lineage>
</organism>
<dbReference type="AlphaFoldDB" id="A0A8A1M9P6"/>
<evidence type="ECO:0000313" key="4">
    <source>
        <dbReference type="Proteomes" id="UP000663671"/>
    </source>
</evidence>
<gene>
    <name evidence="3" type="ORF">I7I51_03384</name>
</gene>
<accession>A0A8A1M9P6</accession>
<feature type="transmembrane region" description="Helical" evidence="1">
    <location>
        <begin position="73"/>
        <end position="92"/>
    </location>
</feature>
<evidence type="ECO:0000313" key="3">
    <source>
        <dbReference type="EMBL" id="QSS61212.1"/>
    </source>
</evidence>
<feature type="chain" id="PRO_5034629835" description="Integral membrane protein" evidence="2">
    <location>
        <begin position="21"/>
        <end position="145"/>
    </location>
</feature>